<proteinExistence type="predicted"/>
<evidence type="ECO:0008006" key="3">
    <source>
        <dbReference type="Google" id="ProtNLM"/>
    </source>
</evidence>
<dbReference type="AlphaFoldDB" id="A0A367WV52"/>
<dbReference type="EMBL" id="JPWI01000007">
    <property type="protein sequence ID" value="RCK45345.1"/>
    <property type="molecule type" value="Genomic_DNA"/>
</dbReference>
<accession>A0A367WV52</accession>
<evidence type="ECO:0000313" key="2">
    <source>
        <dbReference type="Proteomes" id="UP000252255"/>
    </source>
</evidence>
<sequence length="235" mass="26306">MIGRLLRRAGFKISLARFTAFRRITYLSCSIFVSASVAGCSLPDAGVDAAGDLKLLYAPFSLDRPPPYWTVSQKINPGQLSSADTPLQWVDKNGNIALAVRPGVGSFEIGRRTNVVVLASPYLSFDWQFNSTAQVGDIELELGFRKQDQGNWNESDLGSGKPFMDQLVRIPIGQSTVQYGEWQREYFDLSTLYRHYWPDTPNDEVRLVWIGIVPGRDHRASVSGITYLTQILLSR</sequence>
<organism evidence="1 2">
    <name type="scientific">Thalassospira profundimaris</name>
    <dbReference type="NCBI Taxonomy" id="502049"/>
    <lineage>
        <taxon>Bacteria</taxon>
        <taxon>Pseudomonadati</taxon>
        <taxon>Pseudomonadota</taxon>
        <taxon>Alphaproteobacteria</taxon>
        <taxon>Rhodospirillales</taxon>
        <taxon>Thalassospiraceae</taxon>
        <taxon>Thalassospira</taxon>
    </lineage>
</organism>
<evidence type="ECO:0000313" key="1">
    <source>
        <dbReference type="EMBL" id="RCK45345.1"/>
    </source>
</evidence>
<reference evidence="1 2" key="1">
    <citation type="submission" date="2014-07" db="EMBL/GenBank/DDBJ databases">
        <title>Draft genome sequence of Thalassospira profundimaris PR54-5.</title>
        <authorList>
            <person name="Lai Q."/>
            <person name="Shao Z."/>
        </authorList>
    </citation>
    <scope>NUCLEOTIDE SEQUENCE [LARGE SCALE GENOMIC DNA]</scope>
    <source>
        <strain evidence="1 2">PR54-5</strain>
    </source>
</reference>
<gene>
    <name evidence="1" type="ORF">TH30_12220</name>
</gene>
<protein>
    <recommendedName>
        <fullName evidence="3">DUF3047 domain-containing protein</fullName>
    </recommendedName>
</protein>
<dbReference type="Proteomes" id="UP000252255">
    <property type="component" value="Unassembled WGS sequence"/>
</dbReference>
<name>A0A367WV52_9PROT</name>
<comment type="caution">
    <text evidence="1">The sequence shown here is derived from an EMBL/GenBank/DDBJ whole genome shotgun (WGS) entry which is preliminary data.</text>
</comment>